<dbReference type="Pfam" id="PF00082">
    <property type="entry name" value="Peptidase_S8"/>
    <property type="match status" value="1"/>
</dbReference>
<evidence type="ECO:0000256" key="11">
    <source>
        <dbReference type="SAM" id="MobiDB-lite"/>
    </source>
</evidence>
<dbReference type="InterPro" id="IPR015500">
    <property type="entry name" value="Peptidase_S8_subtilisin-rel"/>
</dbReference>
<comment type="subcellular location">
    <subcellularLocation>
        <location evidence="1">Cell membrane</location>
        <topology evidence="1">Single-pass membrane protein</topology>
    </subcellularLocation>
</comment>
<reference evidence="14 15" key="1">
    <citation type="submission" date="2024-09" db="EMBL/GenBank/DDBJ databases">
        <authorList>
            <person name="Sun Q."/>
            <person name="Mori K."/>
        </authorList>
    </citation>
    <scope>NUCLEOTIDE SEQUENCE [LARGE SCALE GENOMIC DNA]</scope>
    <source>
        <strain evidence="14 15">TBRC 3947</strain>
    </source>
</reference>
<dbReference type="Proteomes" id="UP001589867">
    <property type="component" value="Unassembled WGS sequence"/>
</dbReference>
<sequence>MAQAHAYSLGDRVIVAVIDTGVDPHPDLLHNLLPGTDLATTSGNGQHDTDSHGTGMAGLIAAHGTGPSAGALGIAPQAKILPIREPSSSQGADSDVLARGITWALHNNAAVLNISSAGGSSPALRDAIKSALDRDVVVVAPAGNRPFDLGVTFPAAYDGVLAVGATDRNGDHAEVSVTGEQVAISAPGVDIYSTSYNGQYRKGTGTSDAAAIVSGAVALVRSKYPQLSAPEVVHRLTATATDKGAPGRDEQYGYGVLNLVAALTADVPPLGEPTAAPTTTGAAAVPEQSDDHADGGLLGAVLAALGAAAVLAIGLAYWHRRRQKTSRPPPISR</sequence>
<keyword evidence="8 12" id="KW-1133">Transmembrane helix</keyword>
<dbReference type="PRINTS" id="PR00723">
    <property type="entry name" value="SUBTILISIN"/>
</dbReference>
<comment type="caution">
    <text evidence="14">The sequence shown here is derived from an EMBL/GenBank/DDBJ whole genome shotgun (WGS) entry which is preliminary data.</text>
</comment>
<organism evidence="14 15">
    <name type="scientific">Phytohabitans kaempferiae</name>
    <dbReference type="NCBI Taxonomy" id="1620943"/>
    <lineage>
        <taxon>Bacteria</taxon>
        <taxon>Bacillati</taxon>
        <taxon>Actinomycetota</taxon>
        <taxon>Actinomycetes</taxon>
        <taxon>Micromonosporales</taxon>
        <taxon>Micromonosporaceae</taxon>
    </lineage>
</organism>
<dbReference type="PANTHER" id="PTHR43806">
    <property type="entry name" value="PEPTIDASE S8"/>
    <property type="match status" value="1"/>
</dbReference>
<keyword evidence="7 10" id="KW-0720">Serine protease</keyword>
<keyword evidence="15" id="KW-1185">Reference proteome</keyword>
<dbReference type="InterPro" id="IPR023834">
    <property type="entry name" value="T7SS_pept_S8A_mycosin"/>
</dbReference>
<evidence type="ECO:0000256" key="5">
    <source>
        <dbReference type="ARBA" id="ARBA00022692"/>
    </source>
</evidence>
<feature type="active site" description="Charge relay system" evidence="10">
    <location>
        <position position="52"/>
    </location>
</feature>
<dbReference type="SUPFAM" id="SSF52743">
    <property type="entry name" value="Subtilisin-like"/>
    <property type="match status" value="1"/>
</dbReference>
<evidence type="ECO:0000256" key="4">
    <source>
        <dbReference type="ARBA" id="ARBA00022670"/>
    </source>
</evidence>
<feature type="transmembrane region" description="Helical" evidence="12">
    <location>
        <begin position="297"/>
        <end position="318"/>
    </location>
</feature>
<protein>
    <submittedName>
        <fullName evidence="14">Type VII secretion-associated serine protease mycosin</fullName>
    </submittedName>
</protein>
<evidence type="ECO:0000259" key="13">
    <source>
        <dbReference type="Pfam" id="PF00082"/>
    </source>
</evidence>
<evidence type="ECO:0000256" key="7">
    <source>
        <dbReference type="ARBA" id="ARBA00022825"/>
    </source>
</evidence>
<evidence type="ECO:0000256" key="10">
    <source>
        <dbReference type="PROSITE-ProRule" id="PRU01240"/>
    </source>
</evidence>
<feature type="active site" description="Charge relay system" evidence="10">
    <location>
        <position position="207"/>
    </location>
</feature>
<dbReference type="PROSITE" id="PS51892">
    <property type="entry name" value="SUBTILASE"/>
    <property type="match status" value="1"/>
</dbReference>
<dbReference type="EMBL" id="JBHLUH010000012">
    <property type="protein sequence ID" value="MFC0528093.1"/>
    <property type="molecule type" value="Genomic_DNA"/>
</dbReference>
<dbReference type="InterPro" id="IPR023827">
    <property type="entry name" value="Peptidase_S8_Asp-AS"/>
</dbReference>
<keyword evidence="3" id="KW-1003">Cell membrane</keyword>
<dbReference type="InterPro" id="IPR050131">
    <property type="entry name" value="Peptidase_S8_subtilisin-like"/>
</dbReference>
<feature type="active site" description="Charge relay system" evidence="10">
    <location>
        <position position="19"/>
    </location>
</feature>
<evidence type="ECO:0000256" key="12">
    <source>
        <dbReference type="SAM" id="Phobius"/>
    </source>
</evidence>
<evidence type="ECO:0000256" key="8">
    <source>
        <dbReference type="ARBA" id="ARBA00022989"/>
    </source>
</evidence>
<feature type="compositionally biased region" description="Low complexity" evidence="11">
    <location>
        <begin position="270"/>
        <end position="287"/>
    </location>
</feature>
<accession>A0ABV6M0U0</accession>
<comment type="similarity">
    <text evidence="2 10">Belongs to the peptidase S8 family.</text>
</comment>
<dbReference type="GO" id="GO:0006508">
    <property type="term" value="P:proteolysis"/>
    <property type="evidence" value="ECO:0007669"/>
    <property type="project" value="UniProtKB-KW"/>
</dbReference>
<keyword evidence="5 12" id="KW-0812">Transmembrane</keyword>
<keyword evidence="4 10" id="KW-0645">Protease</keyword>
<evidence type="ECO:0000313" key="14">
    <source>
        <dbReference type="EMBL" id="MFC0528093.1"/>
    </source>
</evidence>
<evidence type="ECO:0000256" key="3">
    <source>
        <dbReference type="ARBA" id="ARBA00022475"/>
    </source>
</evidence>
<evidence type="ECO:0000256" key="6">
    <source>
        <dbReference type="ARBA" id="ARBA00022801"/>
    </source>
</evidence>
<feature type="region of interest" description="Disordered" evidence="11">
    <location>
        <begin position="270"/>
        <end position="289"/>
    </location>
</feature>
<keyword evidence="9 12" id="KW-0472">Membrane</keyword>
<evidence type="ECO:0000256" key="2">
    <source>
        <dbReference type="ARBA" id="ARBA00011073"/>
    </source>
</evidence>
<dbReference type="InterPro" id="IPR000209">
    <property type="entry name" value="Peptidase_S8/S53_dom"/>
</dbReference>
<evidence type="ECO:0000256" key="9">
    <source>
        <dbReference type="ARBA" id="ARBA00023136"/>
    </source>
</evidence>
<gene>
    <name evidence="14" type="primary">mycP</name>
    <name evidence="14" type="ORF">ACFFIA_10505</name>
</gene>
<keyword evidence="6 10" id="KW-0378">Hydrolase</keyword>
<dbReference type="NCBIfam" id="TIGR03921">
    <property type="entry name" value="T7SS_mycosin"/>
    <property type="match status" value="1"/>
</dbReference>
<dbReference type="PANTHER" id="PTHR43806:SF11">
    <property type="entry name" value="CEREVISIN-RELATED"/>
    <property type="match status" value="1"/>
</dbReference>
<dbReference type="Gene3D" id="3.40.50.200">
    <property type="entry name" value="Peptidase S8/S53 domain"/>
    <property type="match status" value="1"/>
</dbReference>
<proteinExistence type="inferred from homology"/>
<evidence type="ECO:0000256" key="1">
    <source>
        <dbReference type="ARBA" id="ARBA00004162"/>
    </source>
</evidence>
<feature type="domain" description="Peptidase S8/S53" evidence="13">
    <location>
        <begin position="10"/>
        <end position="255"/>
    </location>
</feature>
<dbReference type="GO" id="GO:0008233">
    <property type="term" value="F:peptidase activity"/>
    <property type="evidence" value="ECO:0007669"/>
    <property type="project" value="UniProtKB-KW"/>
</dbReference>
<dbReference type="InterPro" id="IPR036852">
    <property type="entry name" value="Peptidase_S8/S53_dom_sf"/>
</dbReference>
<dbReference type="RefSeq" id="WP_377249733.1">
    <property type="nucleotide sequence ID" value="NZ_JBHLUH010000012.1"/>
</dbReference>
<evidence type="ECO:0000313" key="15">
    <source>
        <dbReference type="Proteomes" id="UP001589867"/>
    </source>
</evidence>
<dbReference type="PROSITE" id="PS00136">
    <property type="entry name" value="SUBTILASE_ASP"/>
    <property type="match status" value="1"/>
</dbReference>
<name>A0ABV6M0U0_9ACTN</name>